<dbReference type="Pfam" id="PF06908">
    <property type="entry name" value="YpsA"/>
    <property type="match status" value="1"/>
</dbReference>
<dbReference type="EMBL" id="BMCJ01000003">
    <property type="protein sequence ID" value="GGC87622.1"/>
    <property type="molecule type" value="Genomic_DNA"/>
</dbReference>
<keyword evidence="2" id="KW-1185">Reference proteome</keyword>
<gene>
    <name evidence="1" type="primary">ypsA</name>
    <name evidence="1" type="ORF">GCM10007216_17950</name>
</gene>
<dbReference type="Proteomes" id="UP000619534">
    <property type="component" value="Unassembled WGS sequence"/>
</dbReference>
<dbReference type="Gene3D" id="3.40.50.450">
    <property type="match status" value="1"/>
</dbReference>
<dbReference type="SUPFAM" id="SSF102405">
    <property type="entry name" value="MCP/YpsA-like"/>
    <property type="match status" value="1"/>
</dbReference>
<reference evidence="2" key="1">
    <citation type="journal article" date="2019" name="Int. J. Syst. Evol. Microbiol.">
        <title>The Global Catalogue of Microorganisms (GCM) 10K type strain sequencing project: providing services to taxonomists for standard genome sequencing and annotation.</title>
        <authorList>
            <consortium name="The Broad Institute Genomics Platform"/>
            <consortium name="The Broad Institute Genome Sequencing Center for Infectious Disease"/>
            <person name="Wu L."/>
            <person name="Ma J."/>
        </authorList>
    </citation>
    <scope>NUCLEOTIDE SEQUENCE [LARGE SCALE GENOMIC DNA]</scope>
    <source>
        <strain evidence="2">CCM 7282</strain>
    </source>
</reference>
<evidence type="ECO:0000313" key="1">
    <source>
        <dbReference type="EMBL" id="GGC87622.1"/>
    </source>
</evidence>
<proteinExistence type="predicted"/>
<dbReference type="PANTHER" id="PTHR38440">
    <property type="entry name" value="UPF0398 PROTEIN YPSA"/>
    <property type="match status" value="1"/>
</dbReference>
<name>A0ABQ1P037_9BACI</name>
<dbReference type="NCBIfam" id="NF010181">
    <property type="entry name" value="PRK13660.1"/>
    <property type="match status" value="1"/>
</dbReference>
<protein>
    <submittedName>
        <fullName evidence="1">UPF0398 protein YpsA</fullName>
    </submittedName>
</protein>
<evidence type="ECO:0000313" key="2">
    <source>
        <dbReference type="Proteomes" id="UP000619534"/>
    </source>
</evidence>
<organism evidence="1 2">
    <name type="scientific">Thalassobacillus devorans</name>
    <dbReference type="NCBI Taxonomy" id="279813"/>
    <lineage>
        <taxon>Bacteria</taxon>
        <taxon>Bacillati</taxon>
        <taxon>Bacillota</taxon>
        <taxon>Bacilli</taxon>
        <taxon>Bacillales</taxon>
        <taxon>Bacillaceae</taxon>
        <taxon>Thalassobacillus</taxon>
    </lineage>
</organism>
<dbReference type="PIRSF" id="PIRSF021290">
    <property type="entry name" value="DUF1273"/>
    <property type="match status" value="1"/>
</dbReference>
<accession>A0ABQ1P037</accession>
<dbReference type="PANTHER" id="PTHR38440:SF1">
    <property type="entry name" value="UPF0398 PROTEIN SPR0331"/>
    <property type="match status" value="1"/>
</dbReference>
<dbReference type="RefSeq" id="WP_062446299.1">
    <property type="nucleotide sequence ID" value="NZ_BMCJ01000003.1"/>
</dbReference>
<sequence length="186" mass="21781">MKTIVVTGYKPMELGIYKNDDQRIFYIKQTLKNKLAGLVEEGLEWVLISGQMGVELWAGEVVMDLKEAYDIQLGLLPPFINQESRWPDDMKHQYEELTMVADFYQPIYEKEYQGPYQFKAKDQFLIDHSEGVLMLYDEDTPGSPDFLRKKAIAAEEKGYKILYITPFDLQETVEQIQMADPDYWNQ</sequence>
<comment type="caution">
    <text evidence="1">The sequence shown here is derived from an EMBL/GenBank/DDBJ whole genome shotgun (WGS) entry which is preliminary data.</text>
</comment>
<dbReference type="InterPro" id="IPR010697">
    <property type="entry name" value="YspA"/>
</dbReference>